<keyword evidence="3" id="KW-1185">Reference proteome</keyword>
<proteinExistence type="predicted"/>
<organism evidence="2 3">
    <name type="scientific">Austropuccinia psidii MF-1</name>
    <dbReference type="NCBI Taxonomy" id="1389203"/>
    <lineage>
        <taxon>Eukaryota</taxon>
        <taxon>Fungi</taxon>
        <taxon>Dikarya</taxon>
        <taxon>Basidiomycota</taxon>
        <taxon>Pucciniomycotina</taxon>
        <taxon>Pucciniomycetes</taxon>
        <taxon>Pucciniales</taxon>
        <taxon>Sphaerophragmiaceae</taxon>
        <taxon>Austropuccinia</taxon>
    </lineage>
</organism>
<evidence type="ECO:0000256" key="1">
    <source>
        <dbReference type="SAM" id="MobiDB-lite"/>
    </source>
</evidence>
<accession>A0A9Q3KU26</accession>
<reference evidence="2" key="1">
    <citation type="submission" date="2021-03" db="EMBL/GenBank/DDBJ databases">
        <title>Draft genome sequence of rust myrtle Austropuccinia psidii MF-1, a brazilian biotype.</title>
        <authorList>
            <person name="Quecine M.C."/>
            <person name="Pachon D.M.R."/>
            <person name="Bonatelli M.L."/>
            <person name="Correr F.H."/>
            <person name="Franceschini L.M."/>
            <person name="Leite T.F."/>
            <person name="Margarido G.R.A."/>
            <person name="Almeida C.A."/>
            <person name="Ferrarezi J.A."/>
            <person name="Labate C.A."/>
        </authorList>
    </citation>
    <scope>NUCLEOTIDE SEQUENCE</scope>
    <source>
        <strain evidence="2">MF-1</strain>
    </source>
</reference>
<name>A0A9Q3KU26_9BASI</name>
<dbReference type="Proteomes" id="UP000765509">
    <property type="component" value="Unassembled WGS sequence"/>
</dbReference>
<dbReference type="EMBL" id="AVOT02124400">
    <property type="protein sequence ID" value="MBW0586606.1"/>
    <property type="molecule type" value="Genomic_DNA"/>
</dbReference>
<evidence type="ECO:0000313" key="3">
    <source>
        <dbReference type="Proteomes" id="UP000765509"/>
    </source>
</evidence>
<feature type="region of interest" description="Disordered" evidence="1">
    <location>
        <begin position="1"/>
        <end position="88"/>
    </location>
</feature>
<dbReference type="AlphaFoldDB" id="A0A9Q3KU26"/>
<feature type="compositionally biased region" description="Polar residues" evidence="1">
    <location>
        <begin position="136"/>
        <end position="170"/>
    </location>
</feature>
<comment type="caution">
    <text evidence="2">The sequence shown here is derived from an EMBL/GenBank/DDBJ whole genome shotgun (WGS) entry which is preliminary data.</text>
</comment>
<feature type="compositionally biased region" description="Basic and acidic residues" evidence="1">
    <location>
        <begin position="15"/>
        <end position="32"/>
    </location>
</feature>
<gene>
    <name evidence="2" type="ORF">O181_126321</name>
</gene>
<feature type="compositionally biased region" description="Polar residues" evidence="1">
    <location>
        <begin position="1"/>
        <end position="13"/>
    </location>
</feature>
<feature type="region of interest" description="Disordered" evidence="1">
    <location>
        <begin position="121"/>
        <end position="175"/>
    </location>
</feature>
<feature type="compositionally biased region" description="Polar residues" evidence="1">
    <location>
        <begin position="58"/>
        <end position="78"/>
    </location>
</feature>
<feature type="non-terminal residue" evidence="2">
    <location>
        <position position="1"/>
    </location>
</feature>
<evidence type="ECO:0000313" key="2">
    <source>
        <dbReference type="EMBL" id="MBW0586606.1"/>
    </source>
</evidence>
<feature type="non-terminal residue" evidence="2">
    <location>
        <position position="496"/>
    </location>
</feature>
<sequence length="496" mass="55749">SGASYNPSSSSQKGNRRDYGRSQPGKEGKGSVDDFQTTKIGHSDADNTILPSKRADTTTRSLSGHIQSQPQSLQQCTAVQGVPDPGRSVEKLHEFLPDCEKAPGPSQYLQIAQWMASIDGKEKHDALDTRMEEKQPSTTQTSVKNSPSGQQQQFQREKAATSSKQGQREGTSPKALQLRIQDSKDSAGCHGKCISDGQNHDGITEEGGSQIKIPEMISDIFDSIPELYEAINDVKKHLSDKNETICNNIKTKNLSLCQINETLICFEKFLRTTKTSNNDNSFGNKINEQSAIIKELTDKYSKFNIDDMIETRIKQAINNIKEDNKKALDDISKSFTEVKTHIIALKKCFDTSKEEISKLTIKLNEVISDNTKQTELWNELTYKEDDHKKNVITSIQSLQHELRNSQRCNNSKMNDIEQLLNTLPRMSTPLNQNEGTGIPNPQVLDIENSQLKNEFSTSFHNLEPTMGQALLKEVPKLKEWPHFSGEGEYDHMEFIR</sequence>
<protein>
    <submittedName>
        <fullName evidence="2">Uncharacterized protein</fullName>
    </submittedName>
</protein>
<feature type="compositionally biased region" description="Basic and acidic residues" evidence="1">
    <location>
        <begin position="121"/>
        <end position="135"/>
    </location>
</feature>